<proteinExistence type="predicted"/>
<evidence type="ECO:0000256" key="1">
    <source>
        <dbReference type="SAM" id="MobiDB-lite"/>
    </source>
</evidence>
<protein>
    <submittedName>
        <fullName evidence="2">Uncharacterized protein</fullName>
    </submittedName>
</protein>
<dbReference type="AlphaFoldDB" id="A0A916XK73"/>
<comment type="caution">
    <text evidence="2">The sequence shown here is derived from an EMBL/GenBank/DDBJ whole genome shotgun (WGS) entry which is preliminary data.</text>
</comment>
<feature type="region of interest" description="Disordered" evidence="1">
    <location>
        <begin position="87"/>
        <end position="107"/>
    </location>
</feature>
<evidence type="ECO:0000313" key="2">
    <source>
        <dbReference type="EMBL" id="GGC77359.1"/>
    </source>
</evidence>
<keyword evidence="3" id="KW-1185">Reference proteome</keyword>
<organism evidence="2 3">
    <name type="scientific">Chelatococcus reniformis</name>
    <dbReference type="NCBI Taxonomy" id="1494448"/>
    <lineage>
        <taxon>Bacteria</taxon>
        <taxon>Pseudomonadati</taxon>
        <taxon>Pseudomonadota</taxon>
        <taxon>Alphaproteobacteria</taxon>
        <taxon>Hyphomicrobiales</taxon>
        <taxon>Chelatococcaceae</taxon>
        <taxon>Chelatococcus</taxon>
    </lineage>
</organism>
<evidence type="ECO:0000313" key="3">
    <source>
        <dbReference type="Proteomes" id="UP000637002"/>
    </source>
</evidence>
<sequence length="107" mass="11550">MLVNQRQAARGERPEQQFAGLERLARTAGRDARIRHEMVVPGADEEAAGKADGAAGDGDEILARRGRRGDGARCHARFLCSRRVMRARQAPAGGRSSPRFSRSVGPA</sequence>
<reference evidence="2" key="2">
    <citation type="submission" date="2020-09" db="EMBL/GenBank/DDBJ databases">
        <authorList>
            <person name="Sun Q."/>
            <person name="Zhou Y."/>
        </authorList>
    </citation>
    <scope>NUCLEOTIDE SEQUENCE</scope>
    <source>
        <strain evidence="2">CGMCC 1.12919</strain>
    </source>
</reference>
<gene>
    <name evidence="2" type="ORF">GCM10010994_39570</name>
</gene>
<accession>A0A916XK73</accession>
<name>A0A916XK73_9HYPH</name>
<dbReference type="EMBL" id="BMGG01000007">
    <property type="protein sequence ID" value="GGC77359.1"/>
    <property type="molecule type" value="Genomic_DNA"/>
</dbReference>
<dbReference type="Proteomes" id="UP000637002">
    <property type="component" value="Unassembled WGS sequence"/>
</dbReference>
<reference evidence="2" key="1">
    <citation type="journal article" date="2014" name="Int. J. Syst. Evol. Microbiol.">
        <title>Complete genome sequence of Corynebacterium casei LMG S-19264T (=DSM 44701T), isolated from a smear-ripened cheese.</title>
        <authorList>
            <consortium name="US DOE Joint Genome Institute (JGI-PGF)"/>
            <person name="Walter F."/>
            <person name="Albersmeier A."/>
            <person name="Kalinowski J."/>
            <person name="Ruckert C."/>
        </authorList>
    </citation>
    <scope>NUCLEOTIDE SEQUENCE</scope>
    <source>
        <strain evidence="2">CGMCC 1.12919</strain>
    </source>
</reference>